<dbReference type="GO" id="GO:0003993">
    <property type="term" value="F:acid phosphatase activity"/>
    <property type="evidence" value="ECO:0007669"/>
    <property type="project" value="InterPro"/>
</dbReference>
<reference evidence="2" key="2">
    <citation type="submission" date="2015-03" db="UniProtKB">
        <authorList>
            <consortium name="EnsemblPlants"/>
        </authorList>
    </citation>
    <scope>IDENTIFICATION</scope>
</reference>
<dbReference type="SUPFAM" id="SSF49363">
    <property type="entry name" value="Purple acid phosphatase, N-terminal domain"/>
    <property type="match status" value="1"/>
</dbReference>
<evidence type="ECO:0000313" key="3">
    <source>
        <dbReference type="Proteomes" id="UP000032141"/>
    </source>
</evidence>
<dbReference type="EnsemblPlants" id="Bo3g091280.1">
    <property type="protein sequence ID" value="Bo3g091280.1"/>
    <property type="gene ID" value="Bo3g091280"/>
</dbReference>
<dbReference type="Gramene" id="Bo3g091280.1">
    <property type="protein sequence ID" value="Bo3g091280.1"/>
    <property type="gene ID" value="Bo3g091280"/>
</dbReference>
<dbReference type="Proteomes" id="UP000032141">
    <property type="component" value="Chromosome C3"/>
</dbReference>
<dbReference type="eggNOG" id="KOG1378">
    <property type="taxonomic scope" value="Eukaryota"/>
</dbReference>
<dbReference type="Gene3D" id="2.60.40.380">
    <property type="entry name" value="Purple acid phosphatase-like, N-terminal"/>
    <property type="match status" value="1"/>
</dbReference>
<sequence length="116" mass="12761">MVASFPGMKKQHLRSGWSYDSHLTEEECRSIGSGVLLSSSHDSLVLFCHGGTTSSYVRRLQATVDMPLDSDVFRVSPGCNAPQQVQITQGDLEGKGVIVSWVTQKARGSNMVLYWK</sequence>
<dbReference type="PANTHER" id="PTHR22953">
    <property type="entry name" value="ACID PHOSPHATASE RELATED"/>
    <property type="match status" value="1"/>
</dbReference>
<evidence type="ECO:0000256" key="1">
    <source>
        <dbReference type="ARBA" id="ARBA00022729"/>
    </source>
</evidence>
<dbReference type="HOGENOM" id="CLU_2100277_0_0_1"/>
<dbReference type="InterPro" id="IPR008963">
    <property type="entry name" value="Purple_acid_Pase-like_N"/>
</dbReference>
<dbReference type="InterPro" id="IPR039331">
    <property type="entry name" value="PAPs-like"/>
</dbReference>
<dbReference type="GO" id="GO:0046872">
    <property type="term" value="F:metal ion binding"/>
    <property type="evidence" value="ECO:0007669"/>
    <property type="project" value="InterPro"/>
</dbReference>
<reference evidence="2 3" key="1">
    <citation type="journal article" date="2014" name="Genome Biol.">
        <title>Transcriptome and methylome profiling reveals relics of genome dominance in the mesopolyploid Brassica oleracea.</title>
        <authorList>
            <person name="Parkin I.A."/>
            <person name="Koh C."/>
            <person name="Tang H."/>
            <person name="Robinson S.J."/>
            <person name="Kagale S."/>
            <person name="Clarke W.E."/>
            <person name="Town C.D."/>
            <person name="Nixon J."/>
            <person name="Krishnakumar V."/>
            <person name="Bidwell S.L."/>
            <person name="Denoeud F."/>
            <person name="Belcram H."/>
            <person name="Links M.G."/>
            <person name="Just J."/>
            <person name="Clarke C."/>
            <person name="Bender T."/>
            <person name="Huebert T."/>
            <person name="Mason A.S."/>
            <person name="Pires J.C."/>
            <person name="Barker G."/>
            <person name="Moore J."/>
            <person name="Walley P.G."/>
            <person name="Manoli S."/>
            <person name="Batley J."/>
            <person name="Edwards D."/>
            <person name="Nelson M.N."/>
            <person name="Wang X."/>
            <person name="Paterson A.H."/>
            <person name="King G."/>
            <person name="Bancroft I."/>
            <person name="Chalhoub B."/>
            <person name="Sharpe A.G."/>
        </authorList>
    </citation>
    <scope>NUCLEOTIDE SEQUENCE</scope>
    <source>
        <strain evidence="2 3">cv. TO1000</strain>
    </source>
</reference>
<evidence type="ECO:0000313" key="2">
    <source>
        <dbReference type="EnsemblPlants" id="Bo3g091280.1"/>
    </source>
</evidence>
<keyword evidence="1" id="KW-0732">Signal</keyword>
<keyword evidence="3" id="KW-1185">Reference proteome</keyword>
<name>A0A0D3BDY2_BRAOL</name>
<protein>
    <submittedName>
        <fullName evidence="2">Uncharacterized protein</fullName>
    </submittedName>
</protein>
<organism evidence="2 3">
    <name type="scientific">Brassica oleracea var. oleracea</name>
    <dbReference type="NCBI Taxonomy" id="109376"/>
    <lineage>
        <taxon>Eukaryota</taxon>
        <taxon>Viridiplantae</taxon>
        <taxon>Streptophyta</taxon>
        <taxon>Embryophyta</taxon>
        <taxon>Tracheophyta</taxon>
        <taxon>Spermatophyta</taxon>
        <taxon>Magnoliopsida</taxon>
        <taxon>eudicotyledons</taxon>
        <taxon>Gunneridae</taxon>
        <taxon>Pentapetalae</taxon>
        <taxon>rosids</taxon>
        <taxon>malvids</taxon>
        <taxon>Brassicales</taxon>
        <taxon>Brassicaceae</taxon>
        <taxon>Brassiceae</taxon>
        <taxon>Brassica</taxon>
    </lineage>
</organism>
<dbReference type="STRING" id="109376.A0A0D3BDY2"/>
<proteinExistence type="predicted"/>
<dbReference type="AlphaFoldDB" id="A0A0D3BDY2"/>
<dbReference type="PANTHER" id="PTHR22953:SF146">
    <property type="entry name" value="PURPLE ACID PHOSPHATASE"/>
    <property type="match status" value="1"/>
</dbReference>
<accession>A0A0D3BDY2</accession>